<dbReference type="Gene3D" id="3.40.50.2020">
    <property type="match status" value="1"/>
</dbReference>
<dbReference type="GO" id="GO:0016757">
    <property type="term" value="F:glycosyltransferase activity"/>
    <property type="evidence" value="ECO:0007669"/>
    <property type="project" value="UniProtKB-KW"/>
</dbReference>
<dbReference type="AlphaFoldDB" id="A0A098C0F8"/>
<keyword evidence="1" id="KW-0808">Transferase</keyword>
<evidence type="ECO:0000313" key="2">
    <source>
        <dbReference type="Proteomes" id="UP000032417"/>
    </source>
</evidence>
<keyword evidence="1" id="KW-0328">Glycosyltransferase</keyword>
<organism evidence="1 2">
    <name type="scientific">Fermentimonas caenicola</name>
    <dbReference type="NCBI Taxonomy" id="1562970"/>
    <lineage>
        <taxon>Bacteria</taxon>
        <taxon>Pseudomonadati</taxon>
        <taxon>Bacteroidota</taxon>
        <taxon>Bacteroidia</taxon>
        <taxon>Bacteroidales</taxon>
        <taxon>Dysgonomonadaceae</taxon>
        <taxon>Fermentimonas</taxon>
    </lineage>
</organism>
<dbReference type="HOGENOM" id="CLU_096403_0_0_10"/>
<dbReference type="CDD" id="cd06223">
    <property type="entry name" value="PRTases_typeI"/>
    <property type="match status" value="1"/>
</dbReference>
<dbReference type="PATRIC" id="fig|1562970.3.peg.634"/>
<evidence type="ECO:0000313" key="1">
    <source>
        <dbReference type="EMBL" id="CEA15402.1"/>
    </source>
</evidence>
<keyword evidence="2" id="KW-1185">Reference proteome</keyword>
<dbReference type="Proteomes" id="UP000032417">
    <property type="component" value="Chromosome 1"/>
</dbReference>
<name>A0A098C0F8_9BACT</name>
<reference evidence="1 2" key="1">
    <citation type="submission" date="2014-08" db="EMBL/GenBank/DDBJ databases">
        <authorList>
            <person name="Wibberg D."/>
        </authorList>
    </citation>
    <scope>NUCLEOTIDE SEQUENCE [LARGE SCALE GENOMIC DNA]</scope>
    <source>
        <strain evidence="2">ING2-E5B</strain>
    </source>
</reference>
<sequence length="251" mass="28796">MKNFTILSEDQWYSVPSHREEFFRNLIGERRRGRVANTGFFVNDSDEIRLVGKFLQQDTTAFYHVDYNSGGSWQIPNSIENLIWTFKNDVDPFPERLPNVQQQLSEILRQDLPEILRQVRKNNLTVCVVPRSKAENYYRADQLLFRRVISNVVDQLPNFENGTNYIVRHTNTRTTHLDRNGEGGDGNLPYPGITKDTCTISGQVNGKNILLIDDLYTKSVNIDEDAIQALMDKGASSVTFYSVGKTVSRNQ</sequence>
<dbReference type="KEGG" id="pbt:ING2E5B_0635"/>
<dbReference type="InterPro" id="IPR000836">
    <property type="entry name" value="PRTase_dom"/>
</dbReference>
<protein>
    <submittedName>
        <fullName evidence="1">Amidophosphoribosyltransferase</fullName>
    </submittedName>
</protein>
<dbReference type="InterPro" id="IPR029057">
    <property type="entry name" value="PRTase-like"/>
</dbReference>
<dbReference type="STRING" id="1562970.ING2E5B_0635"/>
<gene>
    <name evidence="1" type="ORF">ING2E5B_0635</name>
</gene>
<accession>A0A098C0F8</accession>
<proteinExistence type="predicted"/>
<dbReference type="EMBL" id="LN515532">
    <property type="protein sequence ID" value="CEA15402.1"/>
    <property type="molecule type" value="Genomic_DNA"/>
</dbReference>